<keyword evidence="2" id="KW-1185">Reference proteome</keyword>
<organism evidence="1 2">
    <name type="scientific">Vigna unguiculata</name>
    <name type="common">Cowpea</name>
    <dbReference type="NCBI Taxonomy" id="3917"/>
    <lineage>
        <taxon>Eukaryota</taxon>
        <taxon>Viridiplantae</taxon>
        <taxon>Streptophyta</taxon>
        <taxon>Embryophyta</taxon>
        <taxon>Tracheophyta</taxon>
        <taxon>Spermatophyta</taxon>
        <taxon>Magnoliopsida</taxon>
        <taxon>eudicotyledons</taxon>
        <taxon>Gunneridae</taxon>
        <taxon>Pentapetalae</taxon>
        <taxon>rosids</taxon>
        <taxon>fabids</taxon>
        <taxon>Fabales</taxon>
        <taxon>Fabaceae</taxon>
        <taxon>Papilionoideae</taxon>
        <taxon>50 kb inversion clade</taxon>
        <taxon>NPAAA clade</taxon>
        <taxon>indigoferoid/millettioid clade</taxon>
        <taxon>Phaseoleae</taxon>
        <taxon>Vigna</taxon>
    </lineage>
</organism>
<evidence type="ECO:0000313" key="1">
    <source>
        <dbReference type="EMBL" id="QCD89672.1"/>
    </source>
</evidence>
<dbReference type="AlphaFoldDB" id="A0A4D6LLK9"/>
<dbReference type="EMBL" id="CP039348">
    <property type="protein sequence ID" value="QCD89672.1"/>
    <property type="molecule type" value="Genomic_DNA"/>
</dbReference>
<dbReference type="Proteomes" id="UP000501690">
    <property type="component" value="Linkage Group LG4"/>
</dbReference>
<reference evidence="1 2" key="1">
    <citation type="submission" date="2019-04" db="EMBL/GenBank/DDBJ databases">
        <title>An improved genome assembly and genetic linkage map for asparagus bean, Vigna unguiculata ssp. sesquipedialis.</title>
        <authorList>
            <person name="Xia Q."/>
            <person name="Zhang R."/>
            <person name="Dong Y."/>
        </authorList>
    </citation>
    <scope>NUCLEOTIDE SEQUENCE [LARGE SCALE GENOMIC DNA]</scope>
    <source>
        <tissue evidence="1">Leaf</tissue>
    </source>
</reference>
<evidence type="ECO:0000313" key="2">
    <source>
        <dbReference type="Proteomes" id="UP000501690"/>
    </source>
</evidence>
<name>A0A4D6LLK9_VIGUN</name>
<gene>
    <name evidence="1" type="ORF">DEO72_LG4g618</name>
</gene>
<accession>A0A4D6LLK9</accession>
<protein>
    <submittedName>
        <fullName evidence="1">Uncharacterized protein</fullName>
    </submittedName>
</protein>
<proteinExistence type="predicted"/>
<sequence length="148" mass="16960">MSFDGYCHSGLRCGDVSNMMAMVSVCCHGHDFWVALHGRWRVLLAGVGAVAVRKWWLRCCNVVVSLGEDSRRWTLLRLLTEKRSVVVANGVREVQQWSVGSEMKMMKMVQVHEQCRCKVSPPRRKMVELWWLEAAAAAVEGDRRRIEN</sequence>